<dbReference type="KEGG" id="cau:Caur_1844"/>
<evidence type="ECO:0000256" key="1">
    <source>
        <dbReference type="ARBA" id="ARBA00023235"/>
    </source>
</evidence>
<dbReference type="HOGENOM" id="CLU_009523_5_1_0"/>
<dbReference type="AlphaFoldDB" id="A9WD94"/>
<dbReference type="PANTHER" id="PTHR48101">
    <property type="entry name" value="METHYLMALONYL-COA MUTASE, MITOCHONDRIAL-RELATED"/>
    <property type="match status" value="1"/>
</dbReference>
<reference evidence="4" key="1">
    <citation type="journal article" date="2011" name="BMC Genomics">
        <title>Complete genome sequence of the filamentous anoxygenic phototrophic bacterium Chloroflexus aurantiacus.</title>
        <authorList>
            <person name="Tang K.H."/>
            <person name="Barry K."/>
            <person name="Chertkov O."/>
            <person name="Dalin E."/>
            <person name="Han C.S."/>
            <person name="Hauser L.J."/>
            <person name="Honchak B.M."/>
            <person name="Karbach L.E."/>
            <person name="Land M.L."/>
            <person name="Lapidus A."/>
            <person name="Larimer F.W."/>
            <person name="Mikhailova N."/>
            <person name="Pitluck S."/>
            <person name="Pierson B.K."/>
            <person name="Blankenship R.E."/>
        </authorList>
    </citation>
    <scope>NUCLEOTIDE SEQUENCE [LARGE SCALE GENOMIC DNA]</scope>
    <source>
        <strain evidence="4">ATCC 29366 / DSM 635 / J-10-fl</strain>
    </source>
</reference>
<dbReference type="GO" id="GO:0031419">
    <property type="term" value="F:cobalamin binding"/>
    <property type="evidence" value="ECO:0007669"/>
    <property type="project" value="InterPro"/>
</dbReference>
<dbReference type="InterPro" id="IPR006099">
    <property type="entry name" value="MeMalonylCoA_mutase_a/b_cat"/>
</dbReference>
<evidence type="ECO:0000313" key="3">
    <source>
        <dbReference type="EMBL" id="ABY35061.1"/>
    </source>
</evidence>
<dbReference type="PATRIC" id="fig|324602.8.peg.2103"/>
<proteinExistence type="predicted"/>
<name>A9WD94_CHLAA</name>
<dbReference type="GO" id="GO:0004494">
    <property type="term" value="F:methylmalonyl-CoA mutase activity"/>
    <property type="evidence" value="ECO:0007669"/>
    <property type="project" value="UniProtKB-EC"/>
</dbReference>
<dbReference type="EMBL" id="CP000909">
    <property type="protein sequence ID" value="ABY35061.1"/>
    <property type="molecule type" value="Genomic_DNA"/>
</dbReference>
<dbReference type="EnsemblBacteria" id="ABY35061">
    <property type="protein sequence ID" value="ABY35061"/>
    <property type="gene ID" value="Caur_1844"/>
</dbReference>
<evidence type="ECO:0000259" key="2">
    <source>
        <dbReference type="Pfam" id="PF01642"/>
    </source>
</evidence>
<accession>A9WD94</accession>
<protein>
    <submittedName>
        <fullName evidence="3">Methylmalonyl-CoA mutase, large subunit</fullName>
        <ecNumber evidence="3">5.4.99.2</ecNumber>
    </submittedName>
</protein>
<dbReference type="CDD" id="cd03680">
    <property type="entry name" value="MM_CoA_mutase_ICM_like"/>
    <property type="match status" value="1"/>
</dbReference>
<keyword evidence="1 3" id="KW-0413">Isomerase</keyword>
<dbReference type="STRING" id="324602.Caur_1844"/>
<organism evidence="3 4">
    <name type="scientific">Chloroflexus aurantiacus (strain ATCC 29366 / DSM 635 / J-10-fl)</name>
    <dbReference type="NCBI Taxonomy" id="324602"/>
    <lineage>
        <taxon>Bacteria</taxon>
        <taxon>Bacillati</taxon>
        <taxon>Chloroflexota</taxon>
        <taxon>Chloroflexia</taxon>
        <taxon>Chloroflexales</taxon>
        <taxon>Chloroflexineae</taxon>
        <taxon>Chloroflexaceae</taxon>
        <taxon>Chloroflexus</taxon>
    </lineage>
</organism>
<gene>
    <name evidence="3" type="ordered locus">Caur_1844</name>
</gene>
<evidence type="ECO:0000313" key="4">
    <source>
        <dbReference type="Proteomes" id="UP000002008"/>
    </source>
</evidence>
<dbReference type="RefSeq" id="WP_012257715.1">
    <property type="nucleotide sequence ID" value="NC_010175.1"/>
</dbReference>
<dbReference type="NCBIfam" id="TIGR00641">
    <property type="entry name" value="acid_CoA_mut_N"/>
    <property type="match status" value="1"/>
</dbReference>
<dbReference type="InterPro" id="IPR006098">
    <property type="entry name" value="MMCoA_mutase_a_cat"/>
</dbReference>
<dbReference type="eggNOG" id="COG1884">
    <property type="taxonomic scope" value="Bacteria"/>
</dbReference>
<dbReference type="Pfam" id="PF01642">
    <property type="entry name" value="MM_CoA_mutase"/>
    <property type="match status" value="1"/>
</dbReference>
<dbReference type="InParanoid" id="A9WD94"/>
<dbReference type="Gene3D" id="3.20.20.240">
    <property type="entry name" value="Methylmalonyl-CoA mutase"/>
    <property type="match status" value="1"/>
</dbReference>
<dbReference type="Proteomes" id="UP000002008">
    <property type="component" value="Chromosome"/>
</dbReference>
<sequence length="564" mass="63611">MMSDIEQLAAAHEQWEQQCLWPALRRTPERSGPFMTTSSAPIERLYTPLDLTRDGETLTDHFLRNIAYPGQYPFTRGIHPTGYRGKLWTMRMFAGFGSAEETNARFKYLLEQGQTGLSIAFDMPTLYGRDTDHPLVEGEFGKCGVAVSSLADMEILLADLPLDQVSTSMTINSPAAMIWAMYLVVAEKRGIPWSQLRGTIQNDILKEYIAQNEYIFPPEPSMRLVVDTIEFAARHVPQWNPISVSGYHIREAGSTAVQELAFTLADGFAYVEAALERGLDIDEFAPRISFFFNAHNDFFEEIAKYRAARRIWARAMRERYGAKNERSWWLRFHTQTAGCSLTAQQPEINIVRTAIQALAAVLGGTQSLHTNSMDEALALPSEKAVTIALRTQQIIAYESGVANTVDPLGGSYFVEALTDRMEREAQQIFDAINAQGGVIAAIRNGYYHREIADAAYRYQQEIDRGERIIVGVNAFQDDEPLTIPILQMDPEGEKRHLERLNRVRRERDQALVARRLAELRAAAQGNENMMPAILDCVRAYCTLGEMCDVLREVFGVYQQDSVIV</sequence>
<dbReference type="SUPFAM" id="SSF51703">
    <property type="entry name" value="Cobalamin (vitamin B12)-dependent enzymes"/>
    <property type="match status" value="1"/>
</dbReference>
<dbReference type="PANTHER" id="PTHR48101:SF1">
    <property type="entry name" value="METHYLMALONYL-COA MUTASE, LARGE SUBUNIT"/>
    <property type="match status" value="1"/>
</dbReference>
<dbReference type="InterPro" id="IPR016176">
    <property type="entry name" value="Cbl-dep_enz_cat"/>
</dbReference>
<feature type="domain" description="Methylmalonyl-CoA mutase alpha/beta chain catalytic" evidence="2">
    <location>
        <begin position="36"/>
        <end position="555"/>
    </location>
</feature>
<dbReference type="EC" id="5.4.99.2" evidence="3"/>
<keyword evidence="4" id="KW-1185">Reference proteome</keyword>